<dbReference type="RefSeq" id="WP_131446048.1">
    <property type="nucleotide sequence ID" value="NZ_SJZI01000002.1"/>
</dbReference>
<evidence type="ECO:0000259" key="1">
    <source>
        <dbReference type="Pfam" id="PF00582"/>
    </source>
</evidence>
<evidence type="ECO:0000313" key="2">
    <source>
        <dbReference type="EMBL" id="TCJ19079.1"/>
    </source>
</evidence>
<feature type="domain" description="UspA" evidence="1">
    <location>
        <begin position="155"/>
        <end position="273"/>
    </location>
</feature>
<sequence>MKKILLALSEERFSEEAFDFALGLNRLGPVQLTAAFIPQPVINGTWTIYGSPPEAIPLAPPLLQTDPEVFAAVKGGFERRCIANDIPYRTHEGVADTDLTELRKESRYADLLLLGTGGIFDKLFAQAEWDNLTRMLHALECPAIIVPENFRFPEKVIIAFDGSRDAAHAVKQFYSFLPELSALPTVVAYASKDKKDAIPDRLYLEELALQHFHDLTFTHLTGKPKEAIASWMRQQAHPILVSGAMGRGGLSRLFRESFVQPVLTEQQFPVFIAHS</sequence>
<dbReference type="Pfam" id="PF00582">
    <property type="entry name" value="Usp"/>
    <property type="match status" value="1"/>
</dbReference>
<organism evidence="2 3">
    <name type="scientific">Flaviaesturariibacter flavus</name>
    <dbReference type="NCBI Taxonomy" id="2502780"/>
    <lineage>
        <taxon>Bacteria</taxon>
        <taxon>Pseudomonadati</taxon>
        <taxon>Bacteroidota</taxon>
        <taxon>Chitinophagia</taxon>
        <taxon>Chitinophagales</taxon>
        <taxon>Chitinophagaceae</taxon>
        <taxon>Flaviaestuariibacter</taxon>
    </lineage>
</organism>
<evidence type="ECO:0000313" key="3">
    <source>
        <dbReference type="Proteomes" id="UP000295334"/>
    </source>
</evidence>
<dbReference type="Proteomes" id="UP000295334">
    <property type="component" value="Unassembled WGS sequence"/>
</dbReference>
<dbReference type="SUPFAM" id="SSF52402">
    <property type="entry name" value="Adenine nucleotide alpha hydrolases-like"/>
    <property type="match status" value="1"/>
</dbReference>
<gene>
    <name evidence="2" type="ORF">EPD60_01290</name>
</gene>
<dbReference type="InterPro" id="IPR006016">
    <property type="entry name" value="UspA"/>
</dbReference>
<keyword evidence="3" id="KW-1185">Reference proteome</keyword>
<dbReference type="OrthoDB" id="659195at2"/>
<accession>A0A4R1BNH2</accession>
<dbReference type="EMBL" id="SJZI01000002">
    <property type="protein sequence ID" value="TCJ19079.1"/>
    <property type="molecule type" value="Genomic_DNA"/>
</dbReference>
<dbReference type="Gene3D" id="3.40.50.12370">
    <property type="match status" value="1"/>
</dbReference>
<comment type="caution">
    <text evidence="2">The sequence shown here is derived from an EMBL/GenBank/DDBJ whole genome shotgun (WGS) entry which is preliminary data.</text>
</comment>
<proteinExistence type="predicted"/>
<reference evidence="2 3" key="1">
    <citation type="submission" date="2019-03" db="EMBL/GenBank/DDBJ databases">
        <authorList>
            <person name="Kim M.K.M."/>
        </authorList>
    </citation>
    <scope>NUCLEOTIDE SEQUENCE [LARGE SCALE GENOMIC DNA]</scope>
    <source>
        <strain evidence="2 3">17J68-12</strain>
    </source>
</reference>
<protein>
    <submittedName>
        <fullName evidence="2">Universal stress protein</fullName>
    </submittedName>
</protein>
<dbReference type="AlphaFoldDB" id="A0A4R1BNH2"/>
<name>A0A4R1BNH2_9BACT</name>